<dbReference type="InterPro" id="IPR051327">
    <property type="entry name" value="MATE_MepA_subfamily"/>
</dbReference>
<dbReference type="InterPro" id="IPR045070">
    <property type="entry name" value="MATE_MepA-like"/>
</dbReference>
<feature type="transmembrane region" description="Helical" evidence="10">
    <location>
        <begin position="168"/>
        <end position="187"/>
    </location>
</feature>
<feature type="transmembrane region" description="Helical" evidence="10">
    <location>
        <begin position="385"/>
        <end position="409"/>
    </location>
</feature>
<feature type="transmembrane region" description="Helical" evidence="10">
    <location>
        <begin position="55"/>
        <end position="81"/>
    </location>
</feature>
<feature type="transmembrane region" description="Helical" evidence="10">
    <location>
        <begin position="311"/>
        <end position="331"/>
    </location>
</feature>
<sequence>MKFNKTSCENLRGQFLKFLLPSIGSMWFFALYTMLDGIFVGKGVGPEALAAVNLANPFISIIFTISLIVSVGSSNIITNLLGQDNKKKANEIFTLNVILILIISVFMSLVSIIFIDKIVTGLGANGELALYLKDYLFIIALGAPFVSLSYCLEILIKAEGSPSKSFTVLLVTTILNIVGNYLLIFVLDMGLKGAAISTIFAQFISFTIFLLHFLNKNSNLKFVKPNFDTKTLMIIVKRGFPDALTELSAGFVTFLFNYNVIKILGVKYLPAFSVILYVSNLVIVTMTAVNHGMQPLVSFYDGKKDRKSVMYLLKVSVKSAFILSLIFFVLIEVFTSQIVSIFLSKADMDLFNYSVYALRIYSVSFLVLSLNIVNSGYLNAIKQNTEAILVSAIRGYISISICLLVLPILFGDFGIWSSVIFSELITFLLSFILFKSKGVFKLSTAN</sequence>
<evidence type="ECO:0000256" key="6">
    <source>
        <dbReference type="ARBA" id="ARBA00022692"/>
    </source>
</evidence>
<dbReference type="InterPro" id="IPR048279">
    <property type="entry name" value="MdtK-like"/>
</dbReference>
<evidence type="ECO:0000256" key="4">
    <source>
        <dbReference type="ARBA" id="ARBA00022448"/>
    </source>
</evidence>
<feature type="transmembrane region" description="Helical" evidence="10">
    <location>
        <begin position="135"/>
        <end position="156"/>
    </location>
</feature>
<feature type="transmembrane region" description="Helical" evidence="10">
    <location>
        <begin position="15"/>
        <end position="35"/>
    </location>
</feature>
<dbReference type="InterPro" id="IPR002528">
    <property type="entry name" value="MATE_fam"/>
</dbReference>
<evidence type="ECO:0000256" key="10">
    <source>
        <dbReference type="SAM" id="Phobius"/>
    </source>
</evidence>
<dbReference type="RefSeq" id="WP_324619669.1">
    <property type="nucleotide sequence ID" value="NZ_JAYKOT010000003.1"/>
</dbReference>
<dbReference type="Pfam" id="PF01554">
    <property type="entry name" value="MatE"/>
    <property type="match status" value="2"/>
</dbReference>
<feature type="transmembrane region" description="Helical" evidence="10">
    <location>
        <begin position="351"/>
        <end position="373"/>
    </location>
</feature>
<protein>
    <recommendedName>
        <fullName evidence="3">Multidrug export protein MepA</fullName>
    </recommendedName>
</protein>
<comment type="caution">
    <text evidence="11">The sequence shown here is derived from an EMBL/GenBank/DDBJ whole genome shotgun (WGS) entry which is preliminary data.</text>
</comment>
<organism evidence="11 12">
    <name type="scientific">Citroniella saccharovorans</name>
    <dbReference type="NCBI Taxonomy" id="2053367"/>
    <lineage>
        <taxon>Bacteria</taxon>
        <taxon>Bacillati</taxon>
        <taxon>Bacillota</taxon>
        <taxon>Tissierellia</taxon>
        <taxon>Tissierellales</taxon>
        <taxon>Peptoniphilaceae</taxon>
        <taxon>Citroniella</taxon>
    </lineage>
</organism>
<dbReference type="PANTHER" id="PTHR43823:SF3">
    <property type="entry name" value="MULTIDRUG EXPORT PROTEIN MEPA"/>
    <property type="match status" value="1"/>
</dbReference>
<feature type="transmembrane region" description="Helical" evidence="10">
    <location>
        <begin position="268"/>
        <end position="290"/>
    </location>
</feature>
<feature type="transmembrane region" description="Helical" evidence="10">
    <location>
        <begin position="193"/>
        <end position="214"/>
    </location>
</feature>
<dbReference type="GO" id="GO:0042910">
    <property type="term" value="F:xenobiotic transmembrane transporter activity"/>
    <property type="evidence" value="ECO:0007669"/>
    <property type="project" value="InterPro"/>
</dbReference>
<dbReference type="CDD" id="cd13143">
    <property type="entry name" value="MATE_MepA_like"/>
    <property type="match status" value="1"/>
</dbReference>
<keyword evidence="4" id="KW-0813">Transport</keyword>
<comment type="subcellular location">
    <subcellularLocation>
        <location evidence="1">Cell membrane</location>
        <topology evidence="1">Multi-pass membrane protein</topology>
    </subcellularLocation>
</comment>
<name>A0AAW9MUF5_9FIRM</name>
<gene>
    <name evidence="11" type="ORF">VLK81_05575</name>
</gene>
<feature type="transmembrane region" description="Helical" evidence="10">
    <location>
        <begin position="415"/>
        <end position="434"/>
    </location>
</feature>
<keyword evidence="9" id="KW-0046">Antibiotic resistance</keyword>
<evidence type="ECO:0000256" key="5">
    <source>
        <dbReference type="ARBA" id="ARBA00022475"/>
    </source>
</evidence>
<keyword evidence="5" id="KW-1003">Cell membrane</keyword>
<dbReference type="PIRSF" id="PIRSF006603">
    <property type="entry name" value="DinF"/>
    <property type="match status" value="1"/>
</dbReference>
<reference evidence="11 12" key="1">
    <citation type="submission" date="2024-01" db="EMBL/GenBank/DDBJ databases">
        <title>Complete genome sequence of Citroniella saccharovorans strain M6.X9, isolated from human fecal sample.</title>
        <authorList>
            <person name="Cheng G."/>
            <person name="Westerholm M."/>
            <person name="Schnurer A."/>
        </authorList>
    </citation>
    <scope>NUCLEOTIDE SEQUENCE [LARGE SCALE GENOMIC DNA]</scope>
    <source>
        <strain evidence="11 12">DSM 29873</strain>
    </source>
</reference>
<evidence type="ECO:0000256" key="2">
    <source>
        <dbReference type="ARBA" id="ARBA00008417"/>
    </source>
</evidence>
<dbReference type="PANTHER" id="PTHR43823">
    <property type="entry name" value="SPORULATION PROTEIN YKVU"/>
    <property type="match status" value="1"/>
</dbReference>
<keyword evidence="7 10" id="KW-1133">Transmembrane helix</keyword>
<evidence type="ECO:0000256" key="8">
    <source>
        <dbReference type="ARBA" id="ARBA00023136"/>
    </source>
</evidence>
<dbReference type="EMBL" id="JAYKOT010000003">
    <property type="protein sequence ID" value="MEB3429483.1"/>
    <property type="molecule type" value="Genomic_DNA"/>
</dbReference>
<keyword evidence="8 10" id="KW-0472">Membrane</keyword>
<evidence type="ECO:0000256" key="9">
    <source>
        <dbReference type="ARBA" id="ARBA00023251"/>
    </source>
</evidence>
<dbReference type="GO" id="GO:0005886">
    <property type="term" value="C:plasma membrane"/>
    <property type="evidence" value="ECO:0007669"/>
    <property type="project" value="UniProtKB-SubCell"/>
</dbReference>
<evidence type="ECO:0000313" key="11">
    <source>
        <dbReference type="EMBL" id="MEB3429483.1"/>
    </source>
</evidence>
<dbReference type="GO" id="GO:0015297">
    <property type="term" value="F:antiporter activity"/>
    <property type="evidence" value="ECO:0007669"/>
    <property type="project" value="InterPro"/>
</dbReference>
<dbReference type="Proteomes" id="UP001357733">
    <property type="component" value="Unassembled WGS sequence"/>
</dbReference>
<feature type="transmembrane region" description="Helical" evidence="10">
    <location>
        <begin position="93"/>
        <end position="115"/>
    </location>
</feature>
<evidence type="ECO:0000256" key="3">
    <source>
        <dbReference type="ARBA" id="ARBA00022106"/>
    </source>
</evidence>
<dbReference type="GO" id="GO:0046677">
    <property type="term" value="P:response to antibiotic"/>
    <property type="evidence" value="ECO:0007669"/>
    <property type="project" value="UniProtKB-KW"/>
</dbReference>
<accession>A0AAW9MUF5</accession>
<keyword evidence="12" id="KW-1185">Reference proteome</keyword>
<evidence type="ECO:0000313" key="12">
    <source>
        <dbReference type="Proteomes" id="UP001357733"/>
    </source>
</evidence>
<dbReference type="AlphaFoldDB" id="A0AAW9MUF5"/>
<evidence type="ECO:0000256" key="7">
    <source>
        <dbReference type="ARBA" id="ARBA00022989"/>
    </source>
</evidence>
<comment type="similarity">
    <text evidence="2">Belongs to the multi antimicrobial extrusion (MATE) (TC 2.A.66.1) family. MepA subfamily.</text>
</comment>
<proteinExistence type="inferred from homology"/>
<keyword evidence="6 10" id="KW-0812">Transmembrane</keyword>
<dbReference type="NCBIfam" id="TIGR00797">
    <property type="entry name" value="matE"/>
    <property type="match status" value="1"/>
</dbReference>
<evidence type="ECO:0000256" key="1">
    <source>
        <dbReference type="ARBA" id="ARBA00004651"/>
    </source>
</evidence>
<feature type="transmembrane region" description="Helical" evidence="10">
    <location>
        <begin position="235"/>
        <end position="256"/>
    </location>
</feature>